<evidence type="ECO:0000259" key="8">
    <source>
        <dbReference type="Pfam" id="PF01432"/>
    </source>
</evidence>
<dbReference type="CDD" id="cd06456">
    <property type="entry name" value="M3A_DCP"/>
    <property type="match status" value="1"/>
</dbReference>
<proteinExistence type="inferred from homology"/>
<dbReference type="InterPro" id="IPR001567">
    <property type="entry name" value="Pept_M3A_M3B_dom"/>
</dbReference>
<dbReference type="GO" id="GO:0004222">
    <property type="term" value="F:metalloendopeptidase activity"/>
    <property type="evidence" value="ECO:0007669"/>
    <property type="project" value="InterPro"/>
</dbReference>
<dbReference type="STRING" id="499555.BJL86_1242"/>
<organism evidence="9 10">
    <name type="scientific">Dietzia timorensis</name>
    <dbReference type="NCBI Taxonomy" id="499555"/>
    <lineage>
        <taxon>Bacteria</taxon>
        <taxon>Bacillati</taxon>
        <taxon>Actinomycetota</taxon>
        <taxon>Actinomycetes</taxon>
        <taxon>Mycobacteriales</taxon>
        <taxon>Dietziaceae</taxon>
        <taxon>Dietzia</taxon>
    </lineage>
</organism>
<evidence type="ECO:0000256" key="1">
    <source>
        <dbReference type="ARBA" id="ARBA00006040"/>
    </source>
</evidence>
<evidence type="ECO:0000256" key="3">
    <source>
        <dbReference type="ARBA" id="ARBA00022723"/>
    </source>
</evidence>
<dbReference type="InterPro" id="IPR034005">
    <property type="entry name" value="M3A_DCP"/>
</dbReference>
<evidence type="ECO:0000313" key="10">
    <source>
        <dbReference type="Proteomes" id="UP000186104"/>
    </source>
</evidence>
<reference evidence="9 10" key="1">
    <citation type="submission" date="2016-06" db="EMBL/GenBank/DDBJ databases">
        <title>Complete genome sequence of a saline-alkali tolerant type strain Dietzia timorensis ID05-A0528T.</title>
        <authorList>
            <person name="Wu X."/>
        </authorList>
    </citation>
    <scope>NUCLEOTIDE SEQUENCE [LARGE SCALE GENOMIC DNA]</scope>
    <source>
        <strain evidence="9 10">ID05-A0528</strain>
    </source>
</reference>
<dbReference type="GO" id="GO:0005829">
    <property type="term" value="C:cytosol"/>
    <property type="evidence" value="ECO:0007669"/>
    <property type="project" value="TreeGrafter"/>
</dbReference>
<dbReference type="EMBL" id="CP015961">
    <property type="protein sequence ID" value="ANI92027.1"/>
    <property type="molecule type" value="Genomic_DNA"/>
</dbReference>
<comment type="similarity">
    <text evidence="1 7">Belongs to the peptidase M3 family.</text>
</comment>
<dbReference type="GO" id="GO:0004180">
    <property type="term" value="F:carboxypeptidase activity"/>
    <property type="evidence" value="ECO:0007669"/>
    <property type="project" value="TreeGrafter"/>
</dbReference>
<dbReference type="Gene3D" id="1.10.1370.40">
    <property type="match status" value="1"/>
</dbReference>
<dbReference type="Pfam" id="PF01432">
    <property type="entry name" value="Peptidase_M3"/>
    <property type="match status" value="1"/>
</dbReference>
<keyword evidence="6 7" id="KW-0482">Metalloprotease</keyword>
<dbReference type="PANTHER" id="PTHR43660:SF1">
    <property type="entry name" value="DIPEPTIDYL CARBOXYPEPTIDASE"/>
    <property type="match status" value="1"/>
</dbReference>
<evidence type="ECO:0000256" key="7">
    <source>
        <dbReference type="RuleBase" id="RU003435"/>
    </source>
</evidence>
<keyword evidence="2 7" id="KW-0645">Protease</keyword>
<dbReference type="GO" id="GO:0006508">
    <property type="term" value="P:proteolysis"/>
    <property type="evidence" value="ECO:0007669"/>
    <property type="project" value="UniProtKB-KW"/>
</dbReference>
<keyword evidence="4 7" id="KW-0378">Hydrolase</keyword>
<dbReference type="InterPro" id="IPR024077">
    <property type="entry name" value="Neurolysin/TOP_dom2"/>
</dbReference>
<dbReference type="Gene3D" id="1.10.1370.10">
    <property type="entry name" value="Neurolysin, domain 3"/>
    <property type="match status" value="1"/>
</dbReference>
<name>A0A173LL37_9ACTN</name>
<evidence type="ECO:0000313" key="9">
    <source>
        <dbReference type="EMBL" id="ANI92027.1"/>
    </source>
</evidence>
<feature type="domain" description="Peptidase M3A/M3B catalytic" evidence="8">
    <location>
        <begin position="234"/>
        <end position="679"/>
    </location>
</feature>
<dbReference type="GO" id="GO:0046872">
    <property type="term" value="F:metal ion binding"/>
    <property type="evidence" value="ECO:0007669"/>
    <property type="project" value="UniProtKB-UniRule"/>
</dbReference>
<evidence type="ECO:0000256" key="5">
    <source>
        <dbReference type="ARBA" id="ARBA00022833"/>
    </source>
</evidence>
<dbReference type="FunFam" id="3.40.390.10:FF:000009">
    <property type="entry name" value="Oligopeptidase A"/>
    <property type="match status" value="1"/>
</dbReference>
<evidence type="ECO:0000256" key="2">
    <source>
        <dbReference type="ARBA" id="ARBA00022670"/>
    </source>
</evidence>
<dbReference type="KEGG" id="dtm:BJL86_1242"/>
<dbReference type="Gene3D" id="3.40.390.10">
    <property type="entry name" value="Collagenase (Catalytic Domain)"/>
    <property type="match status" value="1"/>
</dbReference>
<keyword evidence="10" id="KW-1185">Reference proteome</keyword>
<evidence type="ECO:0000256" key="4">
    <source>
        <dbReference type="ARBA" id="ARBA00022801"/>
    </source>
</evidence>
<keyword evidence="3 7" id="KW-0479">Metal-binding</keyword>
<dbReference type="Proteomes" id="UP000186104">
    <property type="component" value="Chromosome"/>
</dbReference>
<evidence type="ECO:0000256" key="6">
    <source>
        <dbReference type="ARBA" id="ARBA00023049"/>
    </source>
</evidence>
<sequence length="686" mass="74674">MTAGTAALLEPSALPYGLPDFAAFTDADVEPAARAAMDDHNAEIAAIITNPDPPTVDNTPVALELSGQALNRVLSTFYNLVGPDATVERQDIDRRLSPLLAQHFAAIWLDTELFARVRAVAEQIDAGSVEVDDETRRLVEKQMRDFTRRGAAADGSARGRIAEIDERLAELTTAFGENVLRPTADLAVHVTDETELAGLDEATVSSLAANAQEAGRSGWLIPLGLPTVQPLSAQLTNAGLRARLMAASLQRGRTVGADNTPLVLEIATLRAERAELLGYACHADYVLEEETAKTAEAARGLLESVADAAITNARHEAKDMLGGDEETPLSPADWAHFAERLRAERFSVEDAAVRPYFELDTVLRDGVMYAASTLYGLEFTHRADLAGYLPDVQVWEVRRPADDDPETGLILLDYYARPTKRGGAWMSSFTDQSTALGTKPVVVNVMNLAKPAADAPTLLTRDEVTTMFHEFGHALHGLLSQVRYPTFSGTNVPRDFVEFPSQVNEMWADESEVLSRFAHHVGSGSPIPQDLVARLREAEKFGQGQATVEYLGAALIDLAWHSLSLEQARATDDVDVFESQVLASAGLDVEGIEPRYRSRYFQHIFAGGYSAAYYSYFWAEVLDADAADWFRSGGGLRAELGEQLRTAVLSRGGAIDFDEAYRAFRGADPDPAPLLRRRGLESSAVR</sequence>
<dbReference type="OrthoDB" id="9773538at2"/>
<protein>
    <submittedName>
        <fullName evidence="9">Peptidyl-dipeptidase dcp</fullName>
    </submittedName>
</protein>
<dbReference type="AlphaFoldDB" id="A0A173LL37"/>
<keyword evidence="5 7" id="KW-0862">Zinc</keyword>
<gene>
    <name evidence="9" type="ORF">BJL86_1242</name>
</gene>
<accession>A0A173LL37</accession>
<dbReference type="InterPro" id="IPR024079">
    <property type="entry name" value="MetalloPept_cat_dom_sf"/>
</dbReference>
<dbReference type="PANTHER" id="PTHR43660">
    <property type="entry name" value="DIPEPTIDYL CARBOXYPEPTIDASE"/>
    <property type="match status" value="1"/>
</dbReference>
<dbReference type="InterPro" id="IPR045090">
    <property type="entry name" value="Pept_M3A_M3B"/>
</dbReference>
<dbReference type="RefSeq" id="WP_067471887.1">
    <property type="nucleotide sequence ID" value="NZ_CP015961.1"/>
</dbReference>
<comment type="cofactor">
    <cofactor evidence="7">
        <name>Zn(2+)</name>
        <dbReference type="ChEBI" id="CHEBI:29105"/>
    </cofactor>
    <text evidence="7">Binds 1 zinc ion.</text>
</comment>
<dbReference type="SUPFAM" id="SSF55486">
    <property type="entry name" value="Metalloproteases ('zincins'), catalytic domain"/>
    <property type="match status" value="1"/>
</dbReference>